<dbReference type="EMBL" id="UINC01002406">
    <property type="protein sequence ID" value="SUZ96346.1"/>
    <property type="molecule type" value="Genomic_DNA"/>
</dbReference>
<name>A0A381RWX8_9ZZZZ</name>
<evidence type="ECO:0008006" key="2">
    <source>
        <dbReference type="Google" id="ProtNLM"/>
    </source>
</evidence>
<proteinExistence type="predicted"/>
<sequence length="221" mass="25628">MSSLQMRESVNTDLLKTVSNNLKKERSEHEPFNHWIFDEVLDEKTVDGLLAIPFKAPTIFDHWGKRDAYNSSRIFFTPENCKANSTLKNIVNVFNNPDIISELGNMVDVDLSKGKLRIEYTLDTGHFWLEPHCDIPEKLLTFLVYLSKDPDSYKWGTVLYDKDKHYVGQAPYKSNTGLMFCAGENTWHGFREQNIRGVRKNLIINYVTKDWRAKHELAPVS</sequence>
<dbReference type="AlphaFoldDB" id="A0A381RWX8"/>
<dbReference type="Gene3D" id="2.60.120.620">
    <property type="entry name" value="q2cbj1_9rhob like domain"/>
    <property type="match status" value="1"/>
</dbReference>
<evidence type="ECO:0000313" key="1">
    <source>
        <dbReference type="EMBL" id="SUZ96346.1"/>
    </source>
</evidence>
<accession>A0A381RWX8</accession>
<protein>
    <recommendedName>
        <fullName evidence="2">Prolyl 4-hydroxylase alpha subunit Fe(2+) 2OG dioxygenase domain-containing protein</fullName>
    </recommendedName>
</protein>
<reference evidence="1" key="1">
    <citation type="submission" date="2018-05" db="EMBL/GenBank/DDBJ databases">
        <authorList>
            <person name="Lanie J.A."/>
            <person name="Ng W.-L."/>
            <person name="Kazmierczak K.M."/>
            <person name="Andrzejewski T.M."/>
            <person name="Davidsen T.M."/>
            <person name="Wayne K.J."/>
            <person name="Tettelin H."/>
            <person name="Glass J.I."/>
            <person name="Rusch D."/>
            <person name="Podicherti R."/>
            <person name="Tsui H.-C.T."/>
            <person name="Winkler M.E."/>
        </authorList>
    </citation>
    <scope>NUCLEOTIDE SEQUENCE</scope>
</reference>
<organism evidence="1">
    <name type="scientific">marine metagenome</name>
    <dbReference type="NCBI Taxonomy" id="408172"/>
    <lineage>
        <taxon>unclassified sequences</taxon>
        <taxon>metagenomes</taxon>
        <taxon>ecological metagenomes</taxon>
    </lineage>
</organism>
<gene>
    <name evidence="1" type="ORF">METZ01_LOCUS49200</name>
</gene>